<organism evidence="1 2">
    <name type="scientific">Sphaerodactylus townsendi</name>
    <dbReference type="NCBI Taxonomy" id="933632"/>
    <lineage>
        <taxon>Eukaryota</taxon>
        <taxon>Metazoa</taxon>
        <taxon>Chordata</taxon>
        <taxon>Craniata</taxon>
        <taxon>Vertebrata</taxon>
        <taxon>Euteleostomi</taxon>
        <taxon>Lepidosauria</taxon>
        <taxon>Squamata</taxon>
        <taxon>Bifurcata</taxon>
        <taxon>Gekkota</taxon>
        <taxon>Sphaerodactylidae</taxon>
        <taxon>Sphaerodactylus</taxon>
    </lineage>
</organism>
<evidence type="ECO:0000313" key="1">
    <source>
        <dbReference type="EMBL" id="KAH8010813.1"/>
    </source>
</evidence>
<accession>A0ACB8FUQ0</accession>
<evidence type="ECO:0000313" key="2">
    <source>
        <dbReference type="Proteomes" id="UP000827872"/>
    </source>
</evidence>
<protein>
    <submittedName>
        <fullName evidence="1">Uncharacterized protein</fullName>
    </submittedName>
</protein>
<comment type="caution">
    <text evidence="1">The sequence shown here is derived from an EMBL/GenBank/DDBJ whole genome shotgun (WGS) entry which is preliminary data.</text>
</comment>
<sequence length="71" mass="8396">MFRHKLKQVQQPGTNLKTWAFCFNMKIDRIIKIQLIEDAAMEADLNDNAMYINLKKIPRNLIEKLKNPLKP</sequence>
<proteinExistence type="predicted"/>
<dbReference type="Proteomes" id="UP000827872">
    <property type="component" value="Linkage Group LG11"/>
</dbReference>
<dbReference type="EMBL" id="CM037624">
    <property type="protein sequence ID" value="KAH8010813.1"/>
    <property type="molecule type" value="Genomic_DNA"/>
</dbReference>
<reference evidence="1" key="1">
    <citation type="submission" date="2021-08" db="EMBL/GenBank/DDBJ databases">
        <title>The first chromosome-level gecko genome reveals the dynamic sex chromosomes of Neotropical dwarf geckos (Sphaerodactylidae: Sphaerodactylus).</title>
        <authorList>
            <person name="Pinto B.J."/>
            <person name="Keating S.E."/>
            <person name="Gamble T."/>
        </authorList>
    </citation>
    <scope>NUCLEOTIDE SEQUENCE</scope>
    <source>
        <strain evidence="1">TG3544</strain>
    </source>
</reference>
<name>A0ACB8FUQ0_9SAUR</name>
<keyword evidence="2" id="KW-1185">Reference proteome</keyword>
<gene>
    <name evidence="1" type="ORF">K3G42_014316</name>
</gene>